<keyword evidence="5" id="KW-0539">Nucleus</keyword>
<dbReference type="Gene3D" id="3.30.457.60">
    <property type="match status" value="1"/>
</dbReference>
<keyword evidence="6" id="KW-0131">Cell cycle</keyword>
<evidence type="ECO:0000256" key="5">
    <source>
        <dbReference type="ARBA" id="ARBA00023242"/>
    </source>
</evidence>
<dbReference type="AlphaFoldDB" id="G5E3C9"/>
<dbReference type="GO" id="GO:0007094">
    <property type="term" value="P:mitotic spindle assembly checkpoint signaling"/>
    <property type="evidence" value="ECO:0007669"/>
    <property type="project" value="InterPro"/>
</dbReference>
<dbReference type="SUPFAM" id="SSF75704">
    <property type="entry name" value="Mitotic arrest deficient-like 1, Mad1"/>
    <property type="match status" value="1"/>
</dbReference>
<dbReference type="EMBL" id="JP287893">
    <property type="protein sequence ID" value="AEQ18566.1"/>
    <property type="molecule type" value="mRNA"/>
</dbReference>
<dbReference type="PANTHER" id="PTHR23168">
    <property type="entry name" value="MITOTIC SPINDLE ASSEMBLY CHECKPOINT PROTEIN MAD1 MITOTIC ARREST DEFICIENT-LIKE PROTEIN 1"/>
    <property type="match status" value="1"/>
</dbReference>
<evidence type="ECO:0000256" key="7">
    <source>
        <dbReference type="SAM" id="Coils"/>
    </source>
</evidence>
<protein>
    <submittedName>
        <fullName evidence="8">Putative mad1 mitotic arrest deficient 1</fullName>
    </submittedName>
</protein>
<comment type="similarity">
    <text evidence="2">Belongs to the MAD1 family.</text>
</comment>
<feature type="coiled-coil region" evidence="7">
    <location>
        <begin position="262"/>
        <end position="345"/>
    </location>
</feature>
<proteinExistence type="evidence at transcript level"/>
<feature type="non-terminal residue" evidence="8">
    <location>
        <position position="1"/>
    </location>
</feature>
<keyword evidence="4" id="KW-0498">Mitosis</keyword>
<reference evidence="8" key="1">
    <citation type="submission" date="2011-09" db="EMBL/GenBank/DDBJ databases">
        <title>The odds of duplicate gene persistence after polyploidization.</title>
        <authorList>
            <person name="Chain F.J.J."/>
            <person name="Evans B.J."/>
            <person name="Dushoff J."/>
        </authorList>
    </citation>
    <scope>NUCLEOTIDE SEQUENCE</scope>
    <source>
        <tissue evidence="8">Liver</tissue>
    </source>
</reference>
<dbReference type="GO" id="GO:0005635">
    <property type="term" value="C:nuclear envelope"/>
    <property type="evidence" value="ECO:0007669"/>
    <property type="project" value="TreeGrafter"/>
</dbReference>
<dbReference type="Pfam" id="PF05557">
    <property type="entry name" value="MAD"/>
    <property type="match status" value="2"/>
</dbReference>
<keyword evidence="7" id="KW-0175">Coiled coil</keyword>
<sequence>MDDSEDNTTVISTLIQVEREKMQMELSHKRARIELEKAASTNAKNYEREADKNQELLTRIKTLEEKENDFHSKLLEQNEMNKSYKKTIEAQSKKLLEKDDKLAQASEMISVVKGKVTELQWKIMNQEMQIKTQETEKQELTEQLENHRKKLQESNQKLQALQELQAQNADYEQKIKNLEQQLSAQEQDAAIVKSMKTDLLEMEKEQVQKKLELWENLEQTTGLNIRTPDDLSRQIVAVQQRELKLKEENMTIQSSARMLEHNAEIETQLSEALEEVGLHQQRAELLTAELKLLKSQAGSSEQSISFTNEAMNSLRLKVEELEAERGRLEEENKMLEMRLEHLNLRLTSMYAEHKEDNLLFKASGSSGGKMQLLETDFSLTLRDFIDLHLHHQNSIPAFLSAVTLDLFSRQTFA</sequence>
<feature type="coiled-coil region" evidence="7">
    <location>
        <begin position="116"/>
        <end position="217"/>
    </location>
</feature>
<dbReference type="GO" id="GO:0072686">
    <property type="term" value="C:mitotic spindle"/>
    <property type="evidence" value="ECO:0007669"/>
    <property type="project" value="TreeGrafter"/>
</dbReference>
<dbReference type="GO" id="GO:0000776">
    <property type="term" value="C:kinetochore"/>
    <property type="evidence" value="ECO:0007669"/>
    <property type="project" value="TreeGrafter"/>
</dbReference>
<dbReference type="GO" id="GO:0051301">
    <property type="term" value="P:cell division"/>
    <property type="evidence" value="ECO:0007669"/>
    <property type="project" value="UniProtKB-KW"/>
</dbReference>
<evidence type="ECO:0000256" key="2">
    <source>
        <dbReference type="ARBA" id="ARBA00008029"/>
    </source>
</evidence>
<dbReference type="GO" id="GO:0051315">
    <property type="term" value="P:attachment of mitotic spindle microtubules to kinetochore"/>
    <property type="evidence" value="ECO:0007669"/>
    <property type="project" value="TreeGrafter"/>
</dbReference>
<evidence type="ECO:0000256" key="1">
    <source>
        <dbReference type="ARBA" id="ARBA00004123"/>
    </source>
</evidence>
<organism evidence="8">
    <name type="scientific">Hymenochirus curtipes</name>
    <name type="common">western dwarf clawed frog</name>
    <dbReference type="NCBI Taxonomy" id="8362"/>
    <lineage>
        <taxon>Eukaryota</taxon>
        <taxon>Metazoa</taxon>
        <taxon>Chordata</taxon>
        <taxon>Craniata</taxon>
        <taxon>Vertebrata</taxon>
        <taxon>Euteleostomi</taxon>
        <taxon>Amphibia</taxon>
        <taxon>Batrachia</taxon>
        <taxon>Anura</taxon>
        <taxon>Pipoidea</taxon>
        <taxon>Pipidae</taxon>
        <taxon>Pipinae</taxon>
        <taxon>Hymenochirus</taxon>
    </lineage>
</organism>
<evidence type="ECO:0000313" key="8">
    <source>
        <dbReference type="EMBL" id="AEQ18566.1"/>
    </source>
</evidence>
<evidence type="ECO:0000256" key="4">
    <source>
        <dbReference type="ARBA" id="ARBA00022776"/>
    </source>
</evidence>
<evidence type="ECO:0000256" key="6">
    <source>
        <dbReference type="ARBA" id="ARBA00023306"/>
    </source>
</evidence>
<dbReference type="PANTHER" id="PTHR23168:SF0">
    <property type="entry name" value="MITOTIC SPINDLE ASSEMBLY CHECKPOINT PROTEIN MAD1"/>
    <property type="match status" value="1"/>
</dbReference>
<dbReference type="FunFam" id="3.30.457.60:FF:000002">
    <property type="entry name" value="Mitotic spindle assembly checkpoint protein MAD1"/>
    <property type="match status" value="1"/>
</dbReference>
<name>G5E3C9_9PIPI</name>
<comment type="subcellular location">
    <subcellularLocation>
        <location evidence="1">Nucleus</location>
    </subcellularLocation>
</comment>
<keyword evidence="3" id="KW-0132">Cell division</keyword>
<dbReference type="InterPro" id="IPR008672">
    <property type="entry name" value="Mad1"/>
</dbReference>
<feature type="coiled-coil region" evidence="7">
    <location>
        <begin position="14"/>
        <end position="66"/>
    </location>
</feature>
<feature type="non-terminal residue" evidence="8">
    <location>
        <position position="413"/>
    </location>
</feature>
<accession>G5E3C9</accession>
<evidence type="ECO:0000256" key="3">
    <source>
        <dbReference type="ARBA" id="ARBA00022618"/>
    </source>
</evidence>